<feature type="transmembrane region" description="Helical" evidence="4">
    <location>
        <begin position="58"/>
        <end position="76"/>
    </location>
</feature>
<dbReference type="GO" id="GO:0043709">
    <property type="term" value="P:cell adhesion involved in single-species biofilm formation"/>
    <property type="evidence" value="ECO:0007669"/>
    <property type="project" value="TreeGrafter"/>
</dbReference>
<evidence type="ECO:0000256" key="1">
    <source>
        <dbReference type="ARBA" id="ARBA00001946"/>
    </source>
</evidence>
<dbReference type="NCBIfam" id="TIGR00254">
    <property type="entry name" value="GGDEF"/>
    <property type="match status" value="1"/>
</dbReference>
<feature type="transmembrane region" description="Helical" evidence="4">
    <location>
        <begin position="82"/>
        <end position="115"/>
    </location>
</feature>
<dbReference type="InterPro" id="IPR043128">
    <property type="entry name" value="Rev_trsase/Diguanyl_cyclase"/>
</dbReference>
<evidence type="ECO:0000256" key="2">
    <source>
        <dbReference type="ARBA" id="ARBA00012528"/>
    </source>
</evidence>
<dbReference type="GO" id="GO:1902201">
    <property type="term" value="P:negative regulation of bacterial-type flagellum-dependent cell motility"/>
    <property type="evidence" value="ECO:0007669"/>
    <property type="project" value="TreeGrafter"/>
</dbReference>
<proteinExistence type="predicted"/>
<dbReference type="EMBL" id="AKKU01000011">
    <property type="protein sequence ID" value="EIW89425.1"/>
    <property type="molecule type" value="Genomic_DNA"/>
</dbReference>
<dbReference type="GO" id="GO:0052621">
    <property type="term" value="F:diguanylate cyclase activity"/>
    <property type="evidence" value="ECO:0007669"/>
    <property type="project" value="UniProtKB-EC"/>
</dbReference>
<gene>
    <name evidence="6" type="ORF">AGRI_04967</name>
</gene>
<dbReference type="STRING" id="1195246.AGRI_04967"/>
<dbReference type="PATRIC" id="fig|1195246.3.peg.977"/>
<protein>
    <recommendedName>
        <fullName evidence="2">diguanylate cyclase</fullName>
        <ecNumber evidence="2">2.7.7.65</ecNumber>
    </recommendedName>
</protein>
<keyword evidence="4" id="KW-0472">Membrane</keyword>
<dbReference type="InterPro" id="IPR029787">
    <property type="entry name" value="Nucleotide_cyclase"/>
</dbReference>
<dbReference type="CDD" id="cd01949">
    <property type="entry name" value="GGDEF"/>
    <property type="match status" value="1"/>
</dbReference>
<dbReference type="Proteomes" id="UP000035062">
    <property type="component" value="Unassembled WGS sequence"/>
</dbReference>
<dbReference type="SUPFAM" id="SSF55073">
    <property type="entry name" value="Nucleotide cyclase"/>
    <property type="match status" value="1"/>
</dbReference>
<dbReference type="PROSITE" id="PS50887">
    <property type="entry name" value="GGDEF"/>
    <property type="match status" value="1"/>
</dbReference>
<dbReference type="InterPro" id="IPR000160">
    <property type="entry name" value="GGDEF_dom"/>
</dbReference>
<dbReference type="Pfam" id="PF00990">
    <property type="entry name" value="GGDEF"/>
    <property type="match status" value="1"/>
</dbReference>
<evidence type="ECO:0000313" key="7">
    <source>
        <dbReference type="Proteomes" id="UP000035062"/>
    </source>
</evidence>
<feature type="domain" description="GGDEF" evidence="5">
    <location>
        <begin position="189"/>
        <end position="317"/>
    </location>
</feature>
<evidence type="ECO:0000256" key="4">
    <source>
        <dbReference type="SAM" id="Phobius"/>
    </source>
</evidence>
<comment type="cofactor">
    <cofactor evidence="1">
        <name>Mg(2+)</name>
        <dbReference type="ChEBI" id="CHEBI:18420"/>
    </cofactor>
</comment>
<evidence type="ECO:0000259" key="5">
    <source>
        <dbReference type="PROSITE" id="PS50887"/>
    </source>
</evidence>
<name>I9DTH0_9ALTE</name>
<sequence length="317" mass="35498">MISLVGLIITLFVTPYGIYRLLSGNLVVGIADLLIVLSSVIAVIYAWRTGDTVRPGQFMAVTFCVGVLIVCFSLKTNGVFWIYPILVFIFFLVSPLTAVVLSMLMLGILIVTDLVVPGMIFQSHYQLLAFAVTAFISSFFAYVFAYRTQLQRSELKQLASIDSLTGAGNRHTLNAELELAMQLKQRLQTNFGVILFDLDHFKQINDNYGHRTGDEILVQLVPLISSVLRQSDRVFRYGGEEFLVLLRDINAADLPQLAEKIRLNVERRLLLPDAKPVTLSAGVAMLQPDEDWEQWLHRADMALYQAKNNGRNQVVAA</sequence>
<accession>I9DTH0</accession>
<dbReference type="SMART" id="SM00267">
    <property type="entry name" value="GGDEF"/>
    <property type="match status" value="1"/>
</dbReference>
<dbReference type="PANTHER" id="PTHR45138:SF9">
    <property type="entry name" value="DIGUANYLATE CYCLASE DGCM-RELATED"/>
    <property type="match status" value="1"/>
</dbReference>
<evidence type="ECO:0000256" key="3">
    <source>
        <dbReference type="ARBA" id="ARBA00034247"/>
    </source>
</evidence>
<dbReference type="PANTHER" id="PTHR45138">
    <property type="entry name" value="REGULATORY COMPONENTS OF SENSORY TRANSDUCTION SYSTEM"/>
    <property type="match status" value="1"/>
</dbReference>
<keyword evidence="4" id="KW-0812">Transmembrane</keyword>
<comment type="catalytic activity">
    <reaction evidence="3">
        <text>2 GTP = 3',3'-c-di-GMP + 2 diphosphate</text>
        <dbReference type="Rhea" id="RHEA:24898"/>
        <dbReference type="ChEBI" id="CHEBI:33019"/>
        <dbReference type="ChEBI" id="CHEBI:37565"/>
        <dbReference type="ChEBI" id="CHEBI:58805"/>
        <dbReference type="EC" id="2.7.7.65"/>
    </reaction>
</comment>
<feature type="transmembrane region" description="Helical" evidence="4">
    <location>
        <begin position="127"/>
        <end position="146"/>
    </location>
</feature>
<dbReference type="FunFam" id="3.30.70.270:FF:000001">
    <property type="entry name" value="Diguanylate cyclase domain protein"/>
    <property type="match status" value="1"/>
</dbReference>
<dbReference type="AlphaFoldDB" id="I9DTH0"/>
<organism evidence="6 7">
    <name type="scientific">Alishewanella agri BL06</name>
    <dbReference type="NCBI Taxonomy" id="1195246"/>
    <lineage>
        <taxon>Bacteria</taxon>
        <taxon>Pseudomonadati</taxon>
        <taxon>Pseudomonadota</taxon>
        <taxon>Gammaproteobacteria</taxon>
        <taxon>Alteromonadales</taxon>
        <taxon>Alteromonadaceae</taxon>
        <taxon>Alishewanella</taxon>
    </lineage>
</organism>
<dbReference type="Gene3D" id="3.30.70.270">
    <property type="match status" value="1"/>
</dbReference>
<comment type="caution">
    <text evidence="6">The sequence shown here is derived from an EMBL/GenBank/DDBJ whole genome shotgun (WGS) entry which is preliminary data.</text>
</comment>
<reference evidence="6 7" key="1">
    <citation type="journal article" date="2012" name="J. Bacteriol.">
        <title>Genome Sequence of Pectin-Degrading Alishewanella agri, Isolated from Landfill Soil.</title>
        <authorList>
            <person name="Kim J."/>
            <person name="Jung J."/>
            <person name="Sung J.S."/>
            <person name="Chun J."/>
            <person name="Park W."/>
        </authorList>
    </citation>
    <scope>NUCLEOTIDE SEQUENCE [LARGE SCALE GENOMIC DNA]</scope>
    <source>
        <strain evidence="6 7">BL06</strain>
    </source>
</reference>
<dbReference type="eggNOG" id="COG3706">
    <property type="taxonomic scope" value="Bacteria"/>
</dbReference>
<dbReference type="GO" id="GO:0005886">
    <property type="term" value="C:plasma membrane"/>
    <property type="evidence" value="ECO:0007669"/>
    <property type="project" value="TreeGrafter"/>
</dbReference>
<dbReference type="EC" id="2.7.7.65" evidence="2"/>
<keyword evidence="4" id="KW-1133">Transmembrane helix</keyword>
<keyword evidence="7" id="KW-1185">Reference proteome</keyword>
<feature type="transmembrane region" description="Helical" evidence="4">
    <location>
        <begin position="27"/>
        <end position="46"/>
    </location>
</feature>
<evidence type="ECO:0000313" key="6">
    <source>
        <dbReference type="EMBL" id="EIW89425.1"/>
    </source>
</evidence>
<dbReference type="InterPro" id="IPR050469">
    <property type="entry name" value="Diguanylate_Cyclase"/>
</dbReference>